<evidence type="ECO:0000313" key="2">
    <source>
        <dbReference type="EMBL" id="SMS09379.1"/>
    </source>
</evidence>
<dbReference type="OrthoDB" id="932345at2"/>
<dbReference type="GeneID" id="47763458"/>
<reference evidence="2 4" key="1">
    <citation type="submission" date="2017-05" db="EMBL/GenBank/DDBJ databases">
        <authorList>
            <person name="Song R."/>
            <person name="Chenine A.L."/>
            <person name="Ruprecht R.M."/>
        </authorList>
    </citation>
    <scope>NUCLEOTIDE SEQUENCE [LARGE SCALE GENOMIC DNA]</scope>
    <source>
        <strain evidence="2 4">CFBP 1590</strain>
    </source>
</reference>
<keyword evidence="5" id="KW-1185">Reference proteome</keyword>
<dbReference type="GO" id="GO:0032259">
    <property type="term" value="P:methylation"/>
    <property type="evidence" value="ECO:0007669"/>
    <property type="project" value="UniProtKB-KW"/>
</dbReference>
<dbReference type="KEGG" id="pvd:CFBP1590__1793"/>
<keyword evidence="1" id="KW-0489">Methyltransferase</keyword>
<dbReference type="Pfam" id="PF13489">
    <property type="entry name" value="Methyltransf_23"/>
    <property type="match status" value="1"/>
</dbReference>
<reference evidence="1 5" key="3">
    <citation type="submission" date="2024-01" db="EMBL/GenBank/DDBJ databases">
        <title>Characterization of Pseudomonas viridiflava in Georgia, USA.</title>
        <authorList>
            <person name="Zhao M."/>
            <person name="Dutta B."/>
        </authorList>
    </citation>
    <scope>NUCLEOTIDE SEQUENCE [LARGE SCALE GENOMIC DNA]</scope>
    <source>
        <strain evidence="1 5">21GA0539</strain>
    </source>
</reference>
<accession>A0A0N8GJE7</accession>
<evidence type="ECO:0000313" key="5">
    <source>
        <dbReference type="Proteomes" id="UP001343600"/>
    </source>
</evidence>
<keyword evidence="1" id="KW-0808">Transferase</keyword>
<dbReference type="Proteomes" id="UP001163644">
    <property type="component" value="Chromosome"/>
</dbReference>
<dbReference type="GO" id="GO:0008168">
    <property type="term" value="F:methyltransferase activity"/>
    <property type="evidence" value="ECO:0007669"/>
    <property type="project" value="UniProtKB-KW"/>
</dbReference>
<evidence type="ECO:0000313" key="1">
    <source>
        <dbReference type="EMBL" id="MEE4039601.1"/>
    </source>
</evidence>
<organism evidence="2 4">
    <name type="scientific">Pseudomonas viridiflava</name>
    <name type="common">Phytomonas viridiflava</name>
    <dbReference type="NCBI Taxonomy" id="33069"/>
    <lineage>
        <taxon>Bacteria</taxon>
        <taxon>Pseudomonadati</taxon>
        <taxon>Pseudomonadota</taxon>
        <taxon>Gammaproteobacteria</taxon>
        <taxon>Pseudomonadales</taxon>
        <taxon>Pseudomonadaceae</taxon>
        <taxon>Pseudomonas</taxon>
    </lineage>
</organism>
<name>A0A0N8GJE7_PSEVI</name>
<gene>
    <name evidence="2" type="ORF">CFBP1590__1793</name>
    <name evidence="3" type="ORF">EZZ81_08800</name>
    <name evidence="1" type="ORF">V2I87_05770</name>
</gene>
<dbReference type="Proteomes" id="UP000196842">
    <property type="component" value="Chromosome I"/>
</dbReference>
<dbReference type="AlphaFoldDB" id="A0A0N8GJE7"/>
<dbReference type="EMBL" id="CP036495">
    <property type="protein sequence ID" value="UZA68312.1"/>
    <property type="molecule type" value="Genomic_DNA"/>
</dbReference>
<dbReference type="Gene3D" id="3.40.50.150">
    <property type="entry name" value="Vaccinia Virus protein VP39"/>
    <property type="match status" value="1"/>
</dbReference>
<dbReference type="SUPFAM" id="SSF53335">
    <property type="entry name" value="S-adenosyl-L-methionine-dependent methyltransferases"/>
    <property type="match status" value="1"/>
</dbReference>
<proteinExistence type="predicted"/>
<dbReference type="EMBL" id="JAZEIP010000005">
    <property type="protein sequence ID" value="MEE4039601.1"/>
    <property type="molecule type" value="Genomic_DNA"/>
</dbReference>
<reference evidence="3" key="2">
    <citation type="submission" date="2019-02" db="EMBL/GenBank/DDBJ databases">
        <authorList>
            <person name="Lutz S."/>
            <person name="Schori C."/>
            <person name="Ahrens C.H."/>
            <person name="Gueguen E."/>
        </authorList>
    </citation>
    <scope>NUCLEOTIDE SEQUENCE</scope>
    <source>
        <strain evidence="3">Psy35</strain>
    </source>
</reference>
<dbReference type="EMBL" id="LT855380">
    <property type="protein sequence ID" value="SMS09379.1"/>
    <property type="molecule type" value="Genomic_DNA"/>
</dbReference>
<dbReference type="InterPro" id="IPR029063">
    <property type="entry name" value="SAM-dependent_MTases_sf"/>
</dbReference>
<dbReference type="Proteomes" id="UP001343600">
    <property type="component" value="Unassembled WGS sequence"/>
</dbReference>
<evidence type="ECO:0000313" key="3">
    <source>
        <dbReference type="EMBL" id="UZA68312.1"/>
    </source>
</evidence>
<dbReference type="RefSeq" id="WP_029242784.1">
    <property type="nucleotide sequence ID" value="NZ_CP036495.1"/>
</dbReference>
<sequence>MRTCPVCSCRFPNFYPMDRGHLEIFHRLNVFYSVDDFETLNVGQYSCPECQASDRDRLYALFAMHLLNNPPGQPLRILDIAPAVVLSKFLRSLPNARYRSADLFSPLADDVVDIMDMHLYADESFDFIVCSHVLEHVPDDRKAMSELHRVLAKGGSAILMVPILLTATDTEEDPDESSVDERWARFGQDDHVRMYARHDFVSRLEASGFKVDALGSEAFGEGVFRQHGITDQSVLYVGRKA</sequence>
<dbReference type="CDD" id="cd02440">
    <property type="entry name" value="AdoMet_MTases"/>
    <property type="match status" value="1"/>
</dbReference>
<protein>
    <submittedName>
        <fullName evidence="3">Class I SAM-dependent methyltransferase</fullName>
    </submittedName>
    <submittedName>
        <fullName evidence="1">Methyltransferase domain-containing protein</fullName>
    </submittedName>
</protein>
<evidence type="ECO:0000313" key="4">
    <source>
        <dbReference type="Proteomes" id="UP000196842"/>
    </source>
</evidence>